<dbReference type="Proteomes" id="UP000002715">
    <property type="component" value="Chromosome"/>
</dbReference>
<dbReference type="Gene3D" id="3.40.250.10">
    <property type="entry name" value="Rhodanese-like domain"/>
    <property type="match status" value="1"/>
</dbReference>
<gene>
    <name evidence="2" type="ordered locus">PMT9312_0165</name>
</gene>
<feature type="domain" description="Rhodanese" evidence="1">
    <location>
        <begin position="22"/>
        <end position="116"/>
    </location>
</feature>
<dbReference type="eggNOG" id="COG0607">
    <property type="taxonomic scope" value="Bacteria"/>
</dbReference>
<organism evidence="2 3">
    <name type="scientific">Prochlorococcus marinus (strain MIT 9312)</name>
    <dbReference type="NCBI Taxonomy" id="74546"/>
    <lineage>
        <taxon>Bacteria</taxon>
        <taxon>Bacillati</taxon>
        <taxon>Cyanobacteriota</taxon>
        <taxon>Cyanophyceae</taxon>
        <taxon>Synechococcales</taxon>
        <taxon>Prochlorococcaceae</taxon>
        <taxon>Prochlorococcus</taxon>
    </lineage>
</organism>
<reference evidence="3" key="1">
    <citation type="submission" date="2005-07" db="EMBL/GenBank/DDBJ databases">
        <title>Complete sequence of Prochlorococcus marinus str. MIT 9312.</title>
        <authorList>
            <consortium name="US DOE Joint Genome Institute"/>
            <person name="Copeland A."/>
            <person name="Lucas S."/>
            <person name="Lapidus A."/>
            <person name="Barry K."/>
            <person name="Detter J.C."/>
            <person name="Glavina T."/>
            <person name="Hammon N."/>
            <person name="Israni S."/>
            <person name="Pitluck S."/>
            <person name="Thiel J."/>
            <person name="Schmutz J."/>
            <person name="Larimer F."/>
            <person name="Land M."/>
            <person name="Kyrpides N."/>
            <person name="Lykidis A."/>
            <person name="Richardson P."/>
        </authorList>
    </citation>
    <scope>NUCLEOTIDE SEQUENCE [LARGE SCALE GENOMIC DNA]</scope>
    <source>
        <strain evidence="3">MIT 9312</strain>
    </source>
</reference>
<dbReference type="PROSITE" id="PS50206">
    <property type="entry name" value="RHODANESE_3"/>
    <property type="match status" value="1"/>
</dbReference>
<dbReference type="InterPro" id="IPR001763">
    <property type="entry name" value="Rhodanese-like_dom"/>
</dbReference>
<dbReference type="SMART" id="SM00450">
    <property type="entry name" value="RHOD"/>
    <property type="match status" value="1"/>
</dbReference>
<dbReference type="STRING" id="74546.PMT9312_0165"/>
<dbReference type="InterPro" id="IPR036873">
    <property type="entry name" value="Rhodanese-like_dom_sf"/>
</dbReference>
<dbReference type="Pfam" id="PF00581">
    <property type="entry name" value="Rhodanese"/>
    <property type="match status" value="1"/>
</dbReference>
<dbReference type="KEGG" id="pmi:PMT9312_0165"/>
<name>Q31D18_PROM9</name>
<dbReference type="SUPFAM" id="SSF52821">
    <property type="entry name" value="Rhodanese/Cell cycle control phosphatase"/>
    <property type="match status" value="1"/>
</dbReference>
<sequence>MQLGNYPKSINASSLNDWFNSEKEDPVLIDVREHSELEIVRFSKEFLHIPISKVTSEYVGDIFAGLLDREIVVTCHAGIRSYNFCQWALDNNFVSEIWNLEEGIDGWSRYIDPSLPRY</sequence>
<evidence type="ECO:0000259" key="1">
    <source>
        <dbReference type="PROSITE" id="PS50206"/>
    </source>
</evidence>
<dbReference type="AlphaFoldDB" id="Q31D18"/>
<accession>Q31D18</accession>
<proteinExistence type="predicted"/>
<evidence type="ECO:0000313" key="3">
    <source>
        <dbReference type="Proteomes" id="UP000002715"/>
    </source>
</evidence>
<dbReference type="HOGENOM" id="CLU_089574_13_3_3"/>
<protein>
    <submittedName>
        <fullName evidence="2">Rhodanese-like protein</fullName>
    </submittedName>
</protein>
<evidence type="ECO:0000313" key="2">
    <source>
        <dbReference type="EMBL" id="ABB49227.1"/>
    </source>
</evidence>
<dbReference type="EMBL" id="CP000111">
    <property type="protein sequence ID" value="ABB49227.1"/>
    <property type="molecule type" value="Genomic_DNA"/>
</dbReference>